<comment type="caution">
    <text evidence="2">The sequence shown here is derived from an EMBL/GenBank/DDBJ whole genome shotgun (WGS) entry which is preliminary data.</text>
</comment>
<dbReference type="RefSeq" id="WP_285488778.1">
    <property type="nucleotide sequence ID" value="NZ_BSTI01000014.1"/>
</dbReference>
<keyword evidence="3" id="KW-1185">Reference proteome</keyword>
<feature type="region of interest" description="Disordered" evidence="1">
    <location>
        <begin position="1"/>
        <end position="21"/>
    </location>
</feature>
<reference evidence="2" key="1">
    <citation type="submission" date="2023-03" db="EMBL/GenBank/DDBJ databases">
        <title>Amycolatopsis taiwanensis NBRC 103393.</title>
        <authorList>
            <person name="Ichikawa N."/>
            <person name="Sato H."/>
            <person name="Tonouchi N."/>
        </authorList>
    </citation>
    <scope>NUCLEOTIDE SEQUENCE</scope>
    <source>
        <strain evidence="2">NBRC 103393</strain>
    </source>
</reference>
<evidence type="ECO:0008006" key="4">
    <source>
        <dbReference type="Google" id="ProtNLM"/>
    </source>
</evidence>
<dbReference type="AlphaFoldDB" id="A0A9W6VJ30"/>
<dbReference type="Gene3D" id="2.60.200.60">
    <property type="match status" value="1"/>
</dbReference>
<sequence length="93" mass="8900">MPNAARVGDPTGHPGVIGPPGVPTVLIGGQPAAVTGTSHVCSFPPPPPHPPSAMIGPGCPTVLIGGRPAIRIGDMSACGAPVITGCPTVLIGG</sequence>
<gene>
    <name evidence="2" type="ORF">Atai01_56710</name>
</gene>
<dbReference type="EMBL" id="BSTI01000014">
    <property type="protein sequence ID" value="GLY69052.1"/>
    <property type="molecule type" value="Genomic_DNA"/>
</dbReference>
<accession>A0A9W6VJ30</accession>
<protein>
    <recommendedName>
        <fullName evidence="4">PaaR repeat-containing protein</fullName>
    </recommendedName>
</protein>
<dbReference type="Proteomes" id="UP001165136">
    <property type="component" value="Unassembled WGS sequence"/>
</dbReference>
<name>A0A9W6VJ30_9PSEU</name>
<dbReference type="CDD" id="cd14739">
    <property type="entry name" value="PAAR_3"/>
    <property type="match status" value="1"/>
</dbReference>
<dbReference type="Pfam" id="PF05488">
    <property type="entry name" value="PAAR_motif"/>
    <property type="match status" value="1"/>
</dbReference>
<evidence type="ECO:0000313" key="2">
    <source>
        <dbReference type="EMBL" id="GLY69052.1"/>
    </source>
</evidence>
<evidence type="ECO:0000313" key="3">
    <source>
        <dbReference type="Proteomes" id="UP001165136"/>
    </source>
</evidence>
<dbReference type="InterPro" id="IPR008727">
    <property type="entry name" value="PAAR_motif"/>
</dbReference>
<evidence type="ECO:0000256" key="1">
    <source>
        <dbReference type="SAM" id="MobiDB-lite"/>
    </source>
</evidence>
<proteinExistence type="predicted"/>
<organism evidence="2 3">
    <name type="scientific">Amycolatopsis taiwanensis</name>
    <dbReference type="NCBI Taxonomy" id="342230"/>
    <lineage>
        <taxon>Bacteria</taxon>
        <taxon>Bacillati</taxon>
        <taxon>Actinomycetota</taxon>
        <taxon>Actinomycetes</taxon>
        <taxon>Pseudonocardiales</taxon>
        <taxon>Pseudonocardiaceae</taxon>
        <taxon>Amycolatopsis</taxon>
    </lineage>
</organism>